<organism evidence="2 3">
    <name type="scientific">Vespula squamosa</name>
    <name type="common">Southern yellow jacket</name>
    <name type="synonym">Wasp</name>
    <dbReference type="NCBI Taxonomy" id="30214"/>
    <lineage>
        <taxon>Eukaryota</taxon>
        <taxon>Metazoa</taxon>
        <taxon>Ecdysozoa</taxon>
        <taxon>Arthropoda</taxon>
        <taxon>Hexapoda</taxon>
        <taxon>Insecta</taxon>
        <taxon>Pterygota</taxon>
        <taxon>Neoptera</taxon>
        <taxon>Endopterygota</taxon>
        <taxon>Hymenoptera</taxon>
        <taxon>Apocrita</taxon>
        <taxon>Aculeata</taxon>
        <taxon>Vespoidea</taxon>
        <taxon>Vespidae</taxon>
        <taxon>Vespinae</taxon>
        <taxon>Vespula</taxon>
    </lineage>
</organism>
<accession>A0ABD2AD52</accession>
<sequence>MRRDDDDDDDDDDEEVGGTKQPPWWHSPCRRRRRRRAWCRRHLPSSVSPSYAFVVSQDQDFSLRAKDSPLAEIVVSLKRLQSQLHSLLNRGKFII</sequence>
<reference evidence="2 3" key="1">
    <citation type="journal article" date="2024" name="Ann. Entomol. Soc. Am.">
        <title>Genomic analyses of the southern and eastern yellowjacket wasps (Hymenoptera: Vespidae) reveal evolutionary signatures of social life.</title>
        <authorList>
            <person name="Catto M.A."/>
            <person name="Caine P.B."/>
            <person name="Orr S.E."/>
            <person name="Hunt B.G."/>
            <person name="Goodisman M.A.D."/>
        </authorList>
    </citation>
    <scope>NUCLEOTIDE SEQUENCE [LARGE SCALE GENOMIC DNA]</scope>
    <source>
        <strain evidence="2">233</strain>
        <tissue evidence="2">Head and thorax</tissue>
    </source>
</reference>
<feature type="compositionally biased region" description="Acidic residues" evidence="1">
    <location>
        <begin position="1"/>
        <end position="16"/>
    </location>
</feature>
<keyword evidence="3" id="KW-1185">Reference proteome</keyword>
<proteinExistence type="predicted"/>
<dbReference type="EMBL" id="JAUDFV010000153">
    <property type="protein sequence ID" value="KAL2717760.1"/>
    <property type="molecule type" value="Genomic_DNA"/>
</dbReference>
<gene>
    <name evidence="2" type="ORF">V1478_013460</name>
</gene>
<name>A0ABD2AD52_VESSQ</name>
<feature type="region of interest" description="Disordered" evidence="1">
    <location>
        <begin position="1"/>
        <end position="26"/>
    </location>
</feature>
<comment type="caution">
    <text evidence="2">The sequence shown here is derived from an EMBL/GenBank/DDBJ whole genome shotgun (WGS) entry which is preliminary data.</text>
</comment>
<evidence type="ECO:0000313" key="3">
    <source>
        <dbReference type="Proteomes" id="UP001607302"/>
    </source>
</evidence>
<dbReference type="AlphaFoldDB" id="A0ABD2AD52"/>
<protein>
    <submittedName>
        <fullName evidence="2">Uncharacterized protein</fullName>
    </submittedName>
</protein>
<dbReference type="Proteomes" id="UP001607302">
    <property type="component" value="Unassembled WGS sequence"/>
</dbReference>
<evidence type="ECO:0000313" key="2">
    <source>
        <dbReference type="EMBL" id="KAL2717760.1"/>
    </source>
</evidence>
<evidence type="ECO:0000256" key="1">
    <source>
        <dbReference type="SAM" id="MobiDB-lite"/>
    </source>
</evidence>